<accession>A0AAV5T175</accession>
<proteinExistence type="predicted"/>
<evidence type="ECO:0000313" key="2">
    <source>
        <dbReference type="EMBL" id="GMS86289.1"/>
    </source>
</evidence>
<keyword evidence="3" id="KW-1185">Reference proteome</keyword>
<protein>
    <recommendedName>
        <fullName evidence="4">Secreted protein</fullName>
    </recommendedName>
</protein>
<dbReference type="AlphaFoldDB" id="A0AAV5T175"/>
<organism evidence="2 3">
    <name type="scientific">Pristionchus entomophagus</name>
    <dbReference type="NCBI Taxonomy" id="358040"/>
    <lineage>
        <taxon>Eukaryota</taxon>
        <taxon>Metazoa</taxon>
        <taxon>Ecdysozoa</taxon>
        <taxon>Nematoda</taxon>
        <taxon>Chromadorea</taxon>
        <taxon>Rhabditida</taxon>
        <taxon>Rhabditina</taxon>
        <taxon>Diplogasteromorpha</taxon>
        <taxon>Diplogasteroidea</taxon>
        <taxon>Neodiplogasteridae</taxon>
        <taxon>Pristionchus</taxon>
    </lineage>
</organism>
<sequence length="73" mass="8005">TSLVFILCRVTIVLTATPIDSMTPYIKERMSSVFLSLLCLSASARSTSRGSKAYSRSSKIVAKEFTDASFLLH</sequence>
<gene>
    <name evidence="2" type="ORF">PENTCL1PPCAC_8464</name>
</gene>
<dbReference type="EMBL" id="BTSX01000002">
    <property type="protein sequence ID" value="GMS86289.1"/>
    <property type="molecule type" value="Genomic_DNA"/>
</dbReference>
<name>A0AAV5T175_9BILA</name>
<keyword evidence="1" id="KW-0732">Signal</keyword>
<comment type="caution">
    <text evidence="2">The sequence shown here is derived from an EMBL/GenBank/DDBJ whole genome shotgun (WGS) entry which is preliminary data.</text>
</comment>
<evidence type="ECO:0008006" key="4">
    <source>
        <dbReference type="Google" id="ProtNLM"/>
    </source>
</evidence>
<evidence type="ECO:0000256" key="1">
    <source>
        <dbReference type="SAM" id="SignalP"/>
    </source>
</evidence>
<reference evidence="2" key="1">
    <citation type="submission" date="2023-10" db="EMBL/GenBank/DDBJ databases">
        <title>Genome assembly of Pristionchus species.</title>
        <authorList>
            <person name="Yoshida K."/>
            <person name="Sommer R.J."/>
        </authorList>
    </citation>
    <scope>NUCLEOTIDE SEQUENCE</scope>
    <source>
        <strain evidence="2">RS0144</strain>
    </source>
</reference>
<feature type="signal peptide" evidence="1">
    <location>
        <begin position="1"/>
        <end position="15"/>
    </location>
</feature>
<dbReference type="Proteomes" id="UP001432027">
    <property type="component" value="Unassembled WGS sequence"/>
</dbReference>
<feature type="chain" id="PRO_5043966523" description="Secreted protein" evidence="1">
    <location>
        <begin position="16"/>
        <end position="73"/>
    </location>
</feature>
<feature type="non-terminal residue" evidence="2">
    <location>
        <position position="1"/>
    </location>
</feature>
<evidence type="ECO:0000313" key="3">
    <source>
        <dbReference type="Proteomes" id="UP001432027"/>
    </source>
</evidence>